<dbReference type="Proteomes" id="UP000294813">
    <property type="component" value="Unassembled WGS sequence"/>
</dbReference>
<dbReference type="OrthoDB" id="9811177at2"/>
<dbReference type="PANTHER" id="PTHR30399:SF1">
    <property type="entry name" value="UTP PYROPHOSPHATASE"/>
    <property type="match status" value="1"/>
</dbReference>
<accession>A0A4R2REY7</accession>
<dbReference type="AlphaFoldDB" id="A0A4R2REY7"/>
<dbReference type="Pfam" id="PF01863">
    <property type="entry name" value="YgjP-like"/>
    <property type="match status" value="1"/>
</dbReference>
<protein>
    <recommendedName>
        <fullName evidence="1">YgjP-like metallopeptidase domain-containing protein</fullName>
    </recommendedName>
</protein>
<organism evidence="2 3">
    <name type="scientific">Heliophilum fasciatum</name>
    <dbReference type="NCBI Taxonomy" id="35700"/>
    <lineage>
        <taxon>Bacteria</taxon>
        <taxon>Bacillati</taxon>
        <taxon>Bacillota</taxon>
        <taxon>Clostridia</taxon>
        <taxon>Eubacteriales</taxon>
        <taxon>Heliobacteriaceae</taxon>
        <taxon>Heliophilum</taxon>
    </lineage>
</organism>
<dbReference type="InterPro" id="IPR002725">
    <property type="entry name" value="YgjP-like_metallopeptidase"/>
</dbReference>
<sequence length="237" mass="27556">MNVSFLYGDQTIRFELIYSRRKTLGIQIEPPDKVIVKSPFGLSTDQVCAIVQKRAAWIIKKLASFRAMNIQPVQRSLINGELYLYLGKEYPLQIIIDKSVAKPSVDLFQDRLVVITPTIEKTMLQKALIAWYKVAAATLIEERIRVYAHCFSLSPVEVKVKEQKRRWGSCTAQNHLLFNWRIVMAPLAVLDYVVVHEMSHLVHKNHGKDYWNLVASILPDFKKRKEWLKYNALRMEI</sequence>
<dbReference type="CDD" id="cd07344">
    <property type="entry name" value="M48_yhfN_like"/>
    <property type="match status" value="1"/>
</dbReference>
<name>A0A4R2REY7_9FIRM</name>
<dbReference type="EMBL" id="SLXT01000032">
    <property type="protein sequence ID" value="TCP60978.1"/>
    <property type="molecule type" value="Genomic_DNA"/>
</dbReference>
<evidence type="ECO:0000313" key="3">
    <source>
        <dbReference type="Proteomes" id="UP000294813"/>
    </source>
</evidence>
<dbReference type="InterPro" id="IPR053136">
    <property type="entry name" value="UTP_pyrophosphatase-like"/>
</dbReference>
<gene>
    <name evidence="2" type="ORF">EDD73_1324</name>
</gene>
<dbReference type="PANTHER" id="PTHR30399">
    <property type="entry name" value="UNCHARACTERIZED PROTEIN YGJP"/>
    <property type="match status" value="1"/>
</dbReference>
<comment type="caution">
    <text evidence="2">The sequence shown here is derived from an EMBL/GenBank/DDBJ whole genome shotgun (WGS) entry which is preliminary data.</text>
</comment>
<proteinExistence type="predicted"/>
<reference evidence="2 3" key="1">
    <citation type="submission" date="2019-03" db="EMBL/GenBank/DDBJ databases">
        <title>Genomic Encyclopedia of Type Strains, Phase IV (KMG-IV): sequencing the most valuable type-strain genomes for metagenomic binning, comparative biology and taxonomic classification.</title>
        <authorList>
            <person name="Goeker M."/>
        </authorList>
    </citation>
    <scope>NUCLEOTIDE SEQUENCE [LARGE SCALE GENOMIC DNA]</scope>
    <source>
        <strain evidence="2 3">DSM 11170</strain>
    </source>
</reference>
<feature type="domain" description="YgjP-like metallopeptidase" evidence="1">
    <location>
        <begin position="22"/>
        <end position="230"/>
    </location>
</feature>
<evidence type="ECO:0000259" key="1">
    <source>
        <dbReference type="Pfam" id="PF01863"/>
    </source>
</evidence>
<keyword evidence="3" id="KW-1185">Reference proteome</keyword>
<dbReference type="Gene3D" id="3.30.2010.10">
    <property type="entry name" value="Metalloproteases ('zincins'), catalytic domain"/>
    <property type="match status" value="1"/>
</dbReference>
<evidence type="ECO:0000313" key="2">
    <source>
        <dbReference type="EMBL" id="TCP60978.1"/>
    </source>
</evidence>
<dbReference type="RefSeq" id="WP_131920553.1">
    <property type="nucleotide sequence ID" value="NZ_JAOQNU010000033.1"/>
</dbReference>